<reference evidence="1 2" key="1">
    <citation type="journal article" date="2021" name="Hortic Res">
        <title>High-quality reference genome and annotation aids understanding of berry development for evergreen blueberry (Vaccinium darrowii).</title>
        <authorList>
            <person name="Yu J."/>
            <person name="Hulse-Kemp A.M."/>
            <person name="Babiker E."/>
            <person name="Staton M."/>
        </authorList>
    </citation>
    <scope>NUCLEOTIDE SEQUENCE [LARGE SCALE GENOMIC DNA]</scope>
    <source>
        <strain evidence="2">cv. NJ 8807/NJ 8810</strain>
        <tissue evidence="1">Young leaf</tissue>
    </source>
</reference>
<dbReference type="EMBL" id="CM037153">
    <property type="protein sequence ID" value="KAH7857796.1"/>
    <property type="molecule type" value="Genomic_DNA"/>
</dbReference>
<proteinExistence type="predicted"/>
<keyword evidence="2" id="KW-1185">Reference proteome</keyword>
<gene>
    <name evidence="1" type="ORF">Vadar_016539</name>
</gene>
<accession>A0ACB7YVU7</accession>
<name>A0ACB7YVU7_9ERIC</name>
<evidence type="ECO:0000313" key="2">
    <source>
        <dbReference type="Proteomes" id="UP000828048"/>
    </source>
</evidence>
<dbReference type="Proteomes" id="UP000828048">
    <property type="component" value="Chromosome 3"/>
</dbReference>
<sequence length="360" mass="39414">MSGPTRMRSVNCVESDPRPVLAPAGNKQLLKSLKKVEKPHDVVDSKAKKYPASPPKPAAVAARCLSVASNLSTSCSSDASSSDSSSSRGRMSRRSLTPIRRKQCGPKTGRVQKVVVGSDGDSGSVDSGDSLPAKRRCAWVTPNTDPCYAAFHDEEWGVPVHDDKKLFELLVLSTALAELSWPAILNKRHAFREVFLDFDPIAVSKLNEKKILTPGSALISEVKLRATIENARQTNKIIDEFGSLDKYIWSFVNHNPTVNHFRYPRQVPIKTSKADAISKDLVRRGFRGVGPTVVYSFMQVVGMTNDHLVSCFRFQECIDAADASSKDGSERGMVEEEKQPDLIELGLARGIDNLSLSSAE</sequence>
<comment type="caution">
    <text evidence="1">The sequence shown here is derived from an EMBL/GenBank/DDBJ whole genome shotgun (WGS) entry which is preliminary data.</text>
</comment>
<evidence type="ECO:0000313" key="1">
    <source>
        <dbReference type="EMBL" id="KAH7857796.1"/>
    </source>
</evidence>
<protein>
    <submittedName>
        <fullName evidence="1">Uncharacterized protein</fullName>
    </submittedName>
</protein>
<organism evidence="1 2">
    <name type="scientific">Vaccinium darrowii</name>
    <dbReference type="NCBI Taxonomy" id="229202"/>
    <lineage>
        <taxon>Eukaryota</taxon>
        <taxon>Viridiplantae</taxon>
        <taxon>Streptophyta</taxon>
        <taxon>Embryophyta</taxon>
        <taxon>Tracheophyta</taxon>
        <taxon>Spermatophyta</taxon>
        <taxon>Magnoliopsida</taxon>
        <taxon>eudicotyledons</taxon>
        <taxon>Gunneridae</taxon>
        <taxon>Pentapetalae</taxon>
        <taxon>asterids</taxon>
        <taxon>Ericales</taxon>
        <taxon>Ericaceae</taxon>
        <taxon>Vaccinioideae</taxon>
        <taxon>Vaccinieae</taxon>
        <taxon>Vaccinium</taxon>
    </lineage>
</organism>